<dbReference type="RefSeq" id="WP_111230216.1">
    <property type="nucleotide sequence ID" value="NZ_NBIU01000023.1"/>
</dbReference>
<dbReference type="OrthoDB" id="5321765at2"/>
<evidence type="ECO:0000313" key="2">
    <source>
        <dbReference type="Proteomes" id="UP000249746"/>
    </source>
</evidence>
<gene>
    <name evidence="1" type="ORF">B6S12_07645</name>
</gene>
<dbReference type="EMBL" id="NBIU01000023">
    <property type="protein sequence ID" value="PZT47726.1"/>
    <property type="molecule type" value="Genomic_DNA"/>
</dbReference>
<evidence type="ECO:0000313" key="1">
    <source>
        <dbReference type="EMBL" id="PZT47726.1"/>
    </source>
</evidence>
<organism evidence="1 2">
    <name type="scientific">Helicobacter valdiviensis</name>
    <dbReference type="NCBI Taxonomy" id="1458358"/>
    <lineage>
        <taxon>Bacteria</taxon>
        <taxon>Pseudomonadati</taxon>
        <taxon>Campylobacterota</taxon>
        <taxon>Epsilonproteobacteria</taxon>
        <taxon>Campylobacterales</taxon>
        <taxon>Helicobacteraceae</taxon>
        <taxon>Helicobacter</taxon>
    </lineage>
</organism>
<proteinExistence type="predicted"/>
<comment type="caution">
    <text evidence="1">The sequence shown here is derived from an EMBL/GenBank/DDBJ whole genome shotgun (WGS) entry which is preliminary data.</text>
</comment>
<reference evidence="1 2" key="1">
    <citation type="submission" date="2017-03" db="EMBL/GenBank/DDBJ databases">
        <title>Genomic and clinical evidence uncovers the enterohepatic species Helicobacter valdiviensis as a potential human intestinal pathogen.</title>
        <authorList>
            <person name="Fresia P."/>
            <person name="Jara R."/>
            <person name="Sierra R."/>
            <person name="Ferres I."/>
            <person name="Greif G."/>
            <person name="Iraola G."/>
            <person name="Collado L."/>
        </authorList>
    </citation>
    <scope>NUCLEOTIDE SEQUENCE [LARGE SCALE GENOMIC DNA]</scope>
    <source>
        <strain evidence="1 2">WBE14</strain>
    </source>
</reference>
<name>A0A2W6NK09_9HELI</name>
<dbReference type="AlphaFoldDB" id="A0A2W6NK09"/>
<sequence length="258" mass="29086">MHIDDFATNLKKIQDSIFGSEFSRHLKIYNFDAQTLSGIMVQILQVSMQGALSLKEQEFKEREISLGEEKLRQELEITTNASKITNKINLAEALKSLIQAESMLKSVNDNATINKANAYVGMLNVVGNAEQSAAIAPHTPNVVKVIDDIVTKDLKLYEPLLSSLADEIKKNIQINEDAKEVFIFCPKLTLIPKERVRILGFSTYSNNEVKFVIGDKEIQARTYDFYSEVEGTFLVKFCAKNQEGSWVEDKITIEVKES</sequence>
<accession>A0A2W6NK09</accession>
<dbReference type="Proteomes" id="UP000249746">
    <property type="component" value="Unassembled WGS sequence"/>
</dbReference>
<keyword evidence="2" id="KW-1185">Reference proteome</keyword>
<protein>
    <submittedName>
        <fullName evidence="1">Uncharacterized protein</fullName>
    </submittedName>
</protein>